<dbReference type="InterPro" id="IPR029442">
    <property type="entry name" value="GyrI-like"/>
</dbReference>
<keyword evidence="3" id="KW-1185">Reference proteome</keyword>
<dbReference type="SUPFAM" id="SSF55136">
    <property type="entry name" value="Probable bacterial effector-binding domain"/>
    <property type="match status" value="1"/>
</dbReference>
<name>A0ABW5QF87_9BACI</name>
<protein>
    <submittedName>
        <fullName evidence="2">GyrI-like domain-containing protein</fullName>
    </submittedName>
</protein>
<organism evidence="2 3">
    <name type="scientific">Piscibacillus salipiscarius</name>
    <dbReference type="NCBI Taxonomy" id="299480"/>
    <lineage>
        <taxon>Bacteria</taxon>
        <taxon>Bacillati</taxon>
        <taxon>Bacillota</taxon>
        <taxon>Bacilli</taxon>
        <taxon>Bacillales</taxon>
        <taxon>Bacillaceae</taxon>
        <taxon>Piscibacillus</taxon>
    </lineage>
</organism>
<comment type="caution">
    <text evidence="2">The sequence shown here is derived from an EMBL/GenBank/DDBJ whole genome shotgun (WGS) entry which is preliminary data.</text>
</comment>
<dbReference type="InterPro" id="IPR011256">
    <property type="entry name" value="Reg_factor_effector_dom_sf"/>
</dbReference>
<dbReference type="Proteomes" id="UP001597452">
    <property type="component" value="Unassembled WGS sequence"/>
</dbReference>
<sequence length="160" mass="18471">MENKTTPITFHGIKEIEEKKLVGFRVVCNDMAGYGEKIPKASMLLEQRKGEIKHLVEPVKLIGAFMAAESTEDEDGYWVCFEVNDFEDLPEGMVSLIVPKQKYAVLNFKGHASEIFHVYSHLHNWIDENGYQRKPNKWTLEIYNSWSGKEDNVDLCDPVY</sequence>
<dbReference type="InterPro" id="IPR010499">
    <property type="entry name" value="AraC_E-bd"/>
</dbReference>
<feature type="domain" description="AraC effector-binding" evidence="1">
    <location>
        <begin position="9"/>
        <end position="160"/>
    </location>
</feature>
<dbReference type="Pfam" id="PF06445">
    <property type="entry name" value="GyrI-like"/>
    <property type="match status" value="1"/>
</dbReference>
<evidence type="ECO:0000259" key="1">
    <source>
        <dbReference type="SMART" id="SM00871"/>
    </source>
</evidence>
<proteinExistence type="predicted"/>
<dbReference type="EMBL" id="JBHUMZ010000052">
    <property type="protein sequence ID" value="MFD2640215.1"/>
    <property type="molecule type" value="Genomic_DNA"/>
</dbReference>
<evidence type="ECO:0000313" key="3">
    <source>
        <dbReference type="Proteomes" id="UP001597452"/>
    </source>
</evidence>
<gene>
    <name evidence="2" type="ORF">ACFSW4_15205</name>
</gene>
<accession>A0ABW5QF87</accession>
<dbReference type="Gene3D" id="3.20.80.10">
    <property type="entry name" value="Regulatory factor, effector binding domain"/>
    <property type="match status" value="1"/>
</dbReference>
<dbReference type="SMART" id="SM00871">
    <property type="entry name" value="AraC_E_bind"/>
    <property type="match status" value="1"/>
</dbReference>
<evidence type="ECO:0000313" key="2">
    <source>
        <dbReference type="EMBL" id="MFD2640215.1"/>
    </source>
</evidence>
<reference evidence="3" key="1">
    <citation type="journal article" date="2019" name="Int. J. Syst. Evol. Microbiol.">
        <title>The Global Catalogue of Microorganisms (GCM) 10K type strain sequencing project: providing services to taxonomists for standard genome sequencing and annotation.</title>
        <authorList>
            <consortium name="The Broad Institute Genomics Platform"/>
            <consortium name="The Broad Institute Genome Sequencing Center for Infectious Disease"/>
            <person name="Wu L."/>
            <person name="Ma J."/>
        </authorList>
    </citation>
    <scope>NUCLEOTIDE SEQUENCE [LARGE SCALE GENOMIC DNA]</scope>
    <source>
        <strain evidence="3">TISTR 1571</strain>
    </source>
</reference>
<dbReference type="RefSeq" id="WP_054753312.1">
    <property type="nucleotide sequence ID" value="NZ_JBHUMZ010000052.1"/>
</dbReference>